<organism evidence="1 2">
    <name type="scientific">Bacillus thuringiensis serovar iberica</name>
    <dbReference type="NCBI Taxonomy" id="180866"/>
    <lineage>
        <taxon>Bacteria</taxon>
        <taxon>Bacillati</taxon>
        <taxon>Bacillota</taxon>
        <taxon>Bacilli</taxon>
        <taxon>Bacillales</taxon>
        <taxon>Bacillaceae</taxon>
        <taxon>Bacillus</taxon>
        <taxon>Bacillus cereus group</taxon>
    </lineage>
</organism>
<gene>
    <name evidence="1" type="ORF">BK741_18885</name>
</gene>
<accession>A0A9X6LH52</accession>
<comment type="caution">
    <text evidence="1">The sequence shown here is derived from an EMBL/GenBank/DDBJ whole genome shotgun (WGS) entry which is preliminary data.</text>
</comment>
<protein>
    <submittedName>
        <fullName evidence="1">Uncharacterized protein</fullName>
    </submittedName>
</protein>
<evidence type="ECO:0000313" key="2">
    <source>
        <dbReference type="Proteomes" id="UP000195120"/>
    </source>
</evidence>
<proteinExistence type="predicted"/>
<dbReference type="EMBL" id="MOOP01000104">
    <property type="protein sequence ID" value="OUB46428.1"/>
    <property type="molecule type" value="Genomic_DNA"/>
</dbReference>
<dbReference type="RefSeq" id="WP_086401639.1">
    <property type="nucleotide sequence ID" value="NZ_MOOP01000104.1"/>
</dbReference>
<name>A0A9X6LH52_BACTU</name>
<sequence length="179" mass="20221">MTQKSKIIAVIVALVAVLGIGSTLVFSNSKDGVKGNGEFIKVSHQDVVNIKKNKETKFVYSYGKEVEKREQDRLKLYETRMKNVMEDLGVNVNTYERLVWGYSNDATVMVDVSTDEKIEGIALQATKMFQGGNAIKFFYKGNEVGEIKFDQSDTTGKGLQAFQKEFESFVKDMKKNYDI</sequence>
<dbReference type="Proteomes" id="UP000195120">
    <property type="component" value="Unassembled WGS sequence"/>
</dbReference>
<dbReference type="AlphaFoldDB" id="A0A9X6LH52"/>
<reference evidence="1 2" key="1">
    <citation type="submission" date="2016-10" db="EMBL/GenBank/DDBJ databases">
        <title>Comparative genomics of Bacillus thuringiensis reveals a path to pathogens against multiple invertebrate hosts.</title>
        <authorList>
            <person name="Zheng J."/>
            <person name="Gao Q."/>
            <person name="Liu H."/>
            <person name="Peng D."/>
            <person name="Ruan L."/>
            <person name="Sun M."/>
        </authorList>
    </citation>
    <scope>NUCLEOTIDE SEQUENCE [LARGE SCALE GENOMIC DNA]</scope>
    <source>
        <strain evidence="1">BGSC 4BW1</strain>
    </source>
</reference>
<evidence type="ECO:0000313" key="1">
    <source>
        <dbReference type="EMBL" id="OUB46428.1"/>
    </source>
</evidence>